<dbReference type="Proteomes" id="UP000824533">
    <property type="component" value="Linkage Group LG16"/>
</dbReference>
<gene>
    <name evidence="1" type="ORF">K1T71_009447</name>
</gene>
<keyword evidence="2" id="KW-1185">Reference proteome</keyword>
<reference evidence="1 2" key="1">
    <citation type="journal article" date="2021" name="Front. Genet.">
        <title>Chromosome-Level Genome Assembly Reveals Significant Gene Expansion in the Toll and IMD Signaling Pathways of Dendrolimus kikuchii.</title>
        <authorList>
            <person name="Zhou J."/>
            <person name="Wu P."/>
            <person name="Xiong Z."/>
            <person name="Liu N."/>
            <person name="Zhao N."/>
            <person name="Ji M."/>
            <person name="Qiu Y."/>
            <person name="Yang B."/>
        </authorList>
    </citation>
    <scope>NUCLEOTIDE SEQUENCE [LARGE SCALE GENOMIC DNA]</scope>
    <source>
        <strain evidence="1">Ann1</strain>
    </source>
</reference>
<proteinExistence type="predicted"/>
<protein>
    <submittedName>
        <fullName evidence="1">Uncharacterized protein</fullName>
    </submittedName>
</protein>
<sequence length="332" mass="37165">MVRVAIIGAGINGLSCALRIKKKYSNFEVVVISDKFSPDTTGDGSGGLWYPYLVGSTPEQKIAKWGCETYRFLHQLWLEGGHDVCLMPVYVLSGSQTGPRPIWADNVFGYKELEEEELKYLSQLYSASYVSGHKLTTFVSTAPSLLSYLQKSFVSLNGVMKKSKISSLRDPLLEEYDVIINCTGIGARFLVPDDNVFPIRGQIVKVNAPWIRETILDDQGNYIIPNAKSCILGGTHQENDWNTNEDPKDTEFILNRCRQMIPALEHADIIEHWTGLRPGRNEVRLESEVIDGKVYIHNYGHGGSGLTLFWGCASDVLELLDIYLLGRVQSKL</sequence>
<dbReference type="EMBL" id="CM034402">
    <property type="protein sequence ID" value="KAJ0175306.1"/>
    <property type="molecule type" value="Genomic_DNA"/>
</dbReference>
<evidence type="ECO:0000313" key="2">
    <source>
        <dbReference type="Proteomes" id="UP000824533"/>
    </source>
</evidence>
<comment type="caution">
    <text evidence="1">The sequence shown here is derived from an EMBL/GenBank/DDBJ whole genome shotgun (WGS) entry which is preliminary data.</text>
</comment>
<name>A0ACC1CUG5_9NEOP</name>
<organism evidence="1 2">
    <name type="scientific">Dendrolimus kikuchii</name>
    <dbReference type="NCBI Taxonomy" id="765133"/>
    <lineage>
        <taxon>Eukaryota</taxon>
        <taxon>Metazoa</taxon>
        <taxon>Ecdysozoa</taxon>
        <taxon>Arthropoda</taxon>
        <taxon>Hexapoda</taxon>
        <taxon>Insecta</taxon>
        <taxon>Pterygota</taxon>
        <taxon>Neoptera</taxon>
        <taxon>Endopterygota</taxon>
        <taxon>Lepidoptera</taxon>
        <taxon>Glossata</taxon>
        <taxon>Ditrysia</taxon>
        <taxon>Bombycoidea</taxon>
        <taxon>Lasiocampidae</taxon>
        <taxon>Dendrolimus</taxon>
    </lineage>
</organism>
<accession>A0ACC1CUG5</accession>
<evidence type="ECO:0000313" key="1">
    <source>
        <dbReference type="EMBL" id="KAJ0175306.1"/>
    </source>
</evidence>